<comment type="caution">
    <text evidence="1">The sequence shown here is derived from an EMBL/GenBank/DDBJ whole genome shotgun (WGS) entry which is preliminary data.</text>
</comment>
<dbReference type="Proteomes" id="UP000886998">
    <property type="component" value="Unassembled WGS sequence"/>
</dbReference>
<gene>
    <name evidence="1" type="ORF">TNIN_353371</name>
</gene>
<accession>A0A8X6X693</accession>
<evidence type="ECO:0000313" key="1">
    <source>
        <dbReference type="EMBL" id="GFY46962.1"/>
    </source>
</evidence>
<protein>
    <submittedName>
        <fullName evidence="1">Uncharacterized protein</fullName>
    </submittedName>
</protein>
<name>A0A8X6X693_9ARAC</name>
<dbReference type="EMBL" id="BMAV01005687">
    <property type="protein sequence ID" value="GFY46962.1"/>
    <property type="molecule type" value="Genomic_DNA"/>
</dbReference>
<dbReference type="AlphaFoldDB" id="A0A8X6X693"/>
<evidence type="ECO:0000313" key="2">
    <source>
        <dbReference type="Proteomes" id="UP000886998"/>
    </source>
</evidence>
<keyword evidence="2" id="KW-1185">Reference proteome</keyword>
<organism evidence="1 2">
    <name type="scientific">Trichonephila inaurata madagascariensis</name>
    <dbReference type="NCBI Taxonomy" id="2747483"/>
    <lineage>
        <taxon>Eukaryota</taxon>
        <taxon>Metazoa</taxon>
        <taxon>Ecdysozoa</taxon>
        <taxon>Arthropoda</taxon>
        <taxon>Chelicerata</taxon>
        <taxon>Arachnida</taxon>
        <taxon>Araneae</taxon>
        <taxon>Araneomorphae</taxon>
        <taxon>Entelegynae</taxon>
        <taxon>Araneoidea</taxon>
        <taxon>Nephilidae</taxon>
        <taxon>Trichonephila</taxon>
        <taxon>Trichonephila inaurata</taxon>
    </lineage>
</organism>
<reference evidence="1" key="1">
    <citation type="submission" date="2020-08" db="EMBL/GenBank/DDBJ databases">
        <title>Multicomponent nature underlies the extraordinary mechanical properties of spider dragline silk.</title>
        <authorList>
            <person name="Kono N."/>
            <person name="Nakamura H."/>
            <person name="Mori M."/>
            <person name="Yoshida Y."/>
            <person name="Ohtoshi R."/>
            <person name="Malay A.D."/>
            <person name="Moran D.A.P."/>
            <person name="Tomita M."/>
            <person name="Numata K."/>
            <person name="Arakawa K."/>
        </authorList>
    </citation>
    <scope>NUCLEOTIDE SEQUENCE</scope>
</reference>
<sequence>MGTSKSERVSLLRTVGLRYGEKSFVVGLLNDSNHKTVVAAIPLIVPSVSEVDREPKKRLMKVFHKRKQLAYRRNRVVWSNFPDQQLKIVCKGRTEAVRNRLSEVLRTGSMFECGQKRQQDVPLLSLG</sequence>
<proteinExistence type="predicted"/>